<feature type="region of interest" description="Disordered" evidence="1">
    <location>
        <begin position="84"/>
        <end position="119"/>
    </location>
</feature>
<dbReference type="EMBL" id="LMAW01002660">
    <property type="protein sequence ID" value="KQK78478.1"/>
    <property type="molecule type" value="Genomic_DNA"/>
</dbReference>
<dbReference type="Proteomes" id="UP000051836">
    <property type="component" value="Unassembled WGS sequence"/>
</dbReference>
<keyword evidence="3" id="KW-1185">Reference proteome</keyword>
<accession>A0A0Q3TDD9</accession>
<comment type="caution">
    <text evidence="2">The sequence shown here is derived from an EMBL/GenBank/DDBJ whole genome shotgun (WGS) entry which is preliminary data.</text>
</comment>
<dbReference type="AlphaFoldDB" id="A0A0Q3TDD9"/>
<gene>
    <name evidence="2" type="ORF">AAES_114539</name>
</gene>
<protein>
    <submittedName>
        <fullName evidence="2">Uncharacterized protein</fullName>
    </submittedName>
</protein>
<reference evidence="2 3" key="1">
    <citation type="submission" date="2015-10" db="EMBL/GenBank/DDBJ databases">
        <authorList>
            <person name="Gilbert D.G."/>
        </authorList>
    </citation>
    <scope>NUCLEOTIDE SEQUENCE [LARGE SCALE GENOMIC DNA]</scope>
    <source>
        <strain evidence="2">FVVF132</strain>
    </source>
</reference>
<evidence type="ECO:0000313" key="2">
    <source>
        <dbReference type="EMBL" id="KQK78478.1"/>
    </source>
</evidence>
<organism evidence="2 3">
    <name type="scientific">Amazona aestiva</name>
    <name type="common">Blue-fronted Amazon parrot</name>
    <dbReference type="NCBI Taxonomy" id="12930"/>
    <lineage>
        <taxon>Eukaryota</taxon>
        <taxon>Metazoa</taxon>
        <taxon>Chordata</taxon>
        <taxon>Craniata</taxon>
        <taxon>Vertebrata</taxon>
        <taxon>Euteleostomi</taxon>
        <taxon>Archelosauria</taxon>
        <taxon>Archosauria</taxon>
        <taxon>Dinosauria</taxon>
        <taxon>Saurischia</taxon>
        <taxon>Theropoda</taxon>
        <taxon>Coelurosauria</taxon>
        <taxon>Aves</taxon>
        <taxon>Neognathae</taxon>
        <taxon>Neoaves</taxon>
        <taxon>Telluraves</taxon>
        <taxon>Australaves</taxon>
        <taxon>Psittaciformes</taxon>
        <taxon>Psittacidae</taxon>
        <taxon>Amazona</taxon>
    </lineage>
</organism>
<dbReference type="STRING" id="12930.A0A0Q3TDD9"/>
<evidence type="ECO:0000313" key="3">
    <source>
        <dbReference type="Proteomes" id="UP000051836"/>
    </source>
</evidence>
<sequence length="148" mass="16210">MGREAAVQSSGCRECLHCCPEGKVSNGQGCTLCSLAEILLQQVAELQEAVTWLKGVREAEGEKCCLLRDQTVPGPRVSTVAHAGKEAANPGSWEKVTEKQNNEKRRKRAIKSKGLPPTSVVPTQNRFAVFRGLMSNSAPTRRNQLVHW</sequence>
<name>A0A0Q3TDD9_AMAAE</name>
<proteinExistence type="predicted"/>
<evidence type="ECO:0000256" key="1">
    <source>
        <dbReference type="SAM" id="MobiDB-lite"/>
    </source>
</evidence>